<evidence type="ECO:0000313" key="2">
    <source>
        <dbReference type="Proteomes" id="UP000007800"/>
    </source>
</evidence>
<evidence type="ECO:0000313" key="1">
    <source>
        <dbReference type="EMBL" id="EER17179.1"/>
    </source>
</evidence>
<protein>
    <submittedName>
        <fullName evidence="1">Uncharacterized protein</fullName>
    </submittedName>
</protein>
<dbReference type="GeneID" id="9053396"/>
<dbReference type="AlphaFoldDB" id="C5KEC1"/>
<name>C5KEC1_PERM5</name>
<accession>C5KEC1</accession>
<dbReference type="Proteomes" id="UP000007800">
    <property type="component" value="Unassembled WGS sequence"/>
</dbReference>
<gene>
    <name evidence="1" type="ORF">Pmar_PMAR003776</name>
</gene>
<organism evidence="2">
    <name type="scientific">Perkinsus marinus (strain ATCC 50983 / TXsc)</name>
    <dbReference type="NCBI Taxonomy" id="423536"/>
    <lineage>
        <taxon>Eukaryota</taxon>
        <taxon>Sar</taxon>
        <taxon>Alveolata</taxon>
        <taxon>Perkinsozoa</taxon>
        <taxon>Perkinsea</taxon>
        <taxon>Perkinsida</taxon>
        <taxon>Perkinsidae</taxon>
        <taxon>Perkinsus</taxon>
    </lineage>
</organism>
<dbReference type="EMBL" id="GG672299">
    <property type="protein sequence ID" value="EER17179.1"/>
    <property type="molecule type" value="Genomic_DNA"/>
</dbReference>
<feature type="non-terminal residue" evidence="1">
    <location>
        <position position="64"/>
    </location>
</feature>
<dbReference type="RefSeq" id="XP_002785383.1">
    <property type="nucleotide sequence ID" value="XM_002785337.1"/>
</dbReference>
<proteinExistence type="predicted"/>
<reference evidence="1 2" key="1">
    <citation type="submission" date="2008-07" db="EMBL/GenBank/DDBJ databases">
        <authorList>
            <person name="El-Sayed N."/>
            <person name="Caler E."/>
            <person name="Inman J."/>
            <person name="Amedeo P."/>
            <person name="Hass B."/>
            <person name="Wortman J."/>
        </authorList>
    </citation>
    <scope>NUCLEOTIDE SEQUENCE [LARGE SCALE GENOMIC DNA]</scope>
    <source>
        <strain evidence="2">ATCC 50983 / TXsc</strain>
    </source>
</reference>
<keyword evidence="2" id="KW-1185">Reference proteome</keyword>
<sequence length="64" mass="6972">MMELIKEGNSFSVDQILVFIVTGFSMGGSEYPVMVVNDRGILDTGAEYTLPTLIKDLEARSSGK</sequence>
<dbReference type="InParanoid" id="C5KEC1"/>